<dbReference type="Proteomes" id="UP000322873">
    <property type="component" value="Unassembled WGS sequence"/>
</dbReference>
<reference evidence="2 3" key="1">
    <citation type="submission" date="2019-06" db="EMBL/GenBank/DDBJ databases">
        <title>Genome Sequence of the Brown Rot Fungal Pathogen Monilinia fructicola.</title>
        <authorList>
            <person name="De Miccolis Angelini R.M."/>
            <person name="Landi L."/>
            <person name="Abate D."/>
            <person name="Pollastro S."/>
            <person name="Romanazzi G."/>
            <person name="Faretra F."/>
        </authorList>
    </citation>
    <scope>NUCLEOTIDE SEQUENCE [LARGE SCALE GENOMIC DNA]</scope>
    <source>
        <strain evidence="2 3">Mfrc123</strain>
    </source>
</reference>
<evidence type="ECO:0000313" key="3">
    <source>
        <dbReference type="Proteomes" id="UP000322873"/>
    </source>
</evidence>
<proteinExistence type="predicted"/>
<protein>
    <submittedName>
        <fullName evidence="2">Uncharacterized protein</fullName>
    </submittedName>
</protein>
<keyword evidence="1" id="KW-0472">Membrane</keyword>
<dbReference type="EMBL" id="VICG01000015">
    <property type="protein sequence ID" value="KAA8564751.1"/>
    <property type="molecule type" value="Genomic_DNA"/>
</dbReference>
<name>A0A5M9J6L2_MONFR</name>
<feature type="transmembrane region" description="Helical" evidence="1">
    <location>
        <begin position="62"/>
        <end position="84"/>
    </location>
</feature>
<organism evidence="2 3">
    <name type="scientific">Monilinia fructicola</name>
    <name type="common">Brown rot fungus</name>
    <name type="synonym">Ciboria fructicola</name>
    <dbReference type="NCBI Taxonomy" id="38448"/>
    <lineage>
        <taxon>Eukaryota</taxon>
        <taxon>Fungi</taxon>
        <taxon>Dikarya</taxon>
        <taxon>Ascomycota</taxon>
        <taxon>Pezizomycotina</taxon>
        <taxon>Leotiomycetes</taxon>
        <taxon>Helotiales</taxon>
        <taxon>Sclerotiniaceae</taxon>
        <taxon>Monilinia</taxon>
    </lineage>
</organism>
<keyword evidence="1" id="KW-1133">Transmembrane helix</keyword>
<comment type="caution">
    <text evidence="2">The sequence shown here is derived from an EMBL/GenBank/DDBJ whole genome shotgun (WGS) entry which is preliminary data.</text>
</comment>
<dbReference type="AlphaFoldDB" id="A0A5M9J6L2"/>
<evidence type="ECO:0000313" key="2">
    <source>
        <dbReference type="EMBL" id="KAA8564751.1"/>
    </source>
</evidence>
<evidence type="ECO:0000256" key="1">
    <source>
        <dbReference type="SAM" id="Phobius"/>
    </source>
</evidence>
<keyword evidence="3" id="KW-1185">Reference proteome</keyword>
<accession>A0A5M9J6L2</accession>
<sequence>MGIEMILMMKMGRIVMEEGLLSGNEREDYDGVIAGAGMGNRSGSSYWKRVSDEGTRRQRIKLAVEVMGGVGVVVAAIGLILLIFGQ</sequence>
<dbReference type="VEuPathDB" id="FungiDB:MFRU_013g02500"/>
<gene>
    <name evidence="2" type="ORF">EYC84_011638</name>
</gene>
<keyword evidence="1" id="KW-0812">Transmembrane</keyword>